<dbReference type="Proteomes" id="UP001432292">
    <property type="component" value="Chromosome"/>
</dbReference>
<name>A0ABZ1VI29_9ACTN</name>
<protein>
    <submittedName>
        <fullName evidence="1">DUF2397 family protein</fullName>
    </submittedName>
</protein>
<evidence type="ECO:0000313" key="1">
    <source>
        <dbReference type="EMBL" id="WUS22503.1"/>
    </source>
</evidence>
<dbReference type="GeneID" id="96638778"/>
<proteinExistence type="predicted"/>
<organism evidence="1 2">
    <name type="scientific">Streptomyces caniferus</name>
    <dbReference type="NCBI Taxonomy" id="285557"/>
    <lineage>
        <taxon>Bacteria</taxon>
        <taxon>Bacillati</taxon>
        <taxon>Actinomycetota</taxon>
        <taxon>Actinomycetes</taxon>
        <taxon>Kitasatosporales</taxon>
        <taxon>Streptomycetaceae</taxon>
        <taxon>Streptomyces</taxon>
    </lineage>
</organism>
<dbReference type="EMBL" id="CP108473">
    <property type="protein sequence ID" value="WUS22503.1"/>
    <property type="molecule type" value="Genomic_DNA"/>
</dbReference>
<dbReference type="RefSeq" id="WP_328690636.1">
    <property type="nucleotide sequence ID" value="NZ_CP108005.1"/>
</dbReference>
<evidence type="ECO:0000313" key="2">
    <source>
        <dbReference type="Proteomes" id="UP001432292"/>
    </source>
</evidence>
<gene>
    <name evidence="1" type="ORF">OG727_09540</name>
</gene>
<reference evidence="1" key="1">
    <citation type="submission" date="2022-10" db="EMBL/GenBank/DDBJ databases">
        <title>The complete genomes of actinobacterial strains from the NBC collection.</title>
        <authorList>
            <person name="Joergensen T.S."/>
            <person name="Alvarez Arevalo M."/>
            <person name="Sterndorff E.B."/>
            <person name="Faurdal D."/>
            <person name="Vuksanovic O."/>
            <person name="Mourched A.-S."/>
            <person name="Charusanti P."/>
            <person name="Shaw S."/>
            <person name="Blin K."/>
            <person name="Weber T."/>
        </authorList>
    </citation>
    <scope>NUCLEOTIDE SEQUENCE</scope>
    <source>
        <strain evidence="1">NBC_01256</strain>
    </source>
</reference>
<keyword evidence="2" id="KW-1185">Reference proteome</keyword>
<sequence>MRASRFAALAGNARAFMGSLQRALHLHDVEGAVFRTYKDCLSQYAPVSARHSLVRCGR</sequence>
<accession>A0ABZ1VI29</accession>
<dbReference type="InterPro" id="IPR013493">
    <property type="entry name" value="CHP02677"/>
</dbReference>
<dbReference type="Pfam" id="PF09660">
    <property type="entry name" value="DUF2397"/>
    <property type="match status" value="1"/>
</dbReference>